<dbReference type="EMBL" id="JAJIRN010000013">
    <property type="protein sequence ID" value="MCV2371181.1"/>
    <property type="molecule type" value="Genomic_DNA"/>
</dbReference>
<keyword evidence="2" id="KW-1185">Reference proteome</keyword>
<protein>
    <submittedName>
        <fullName evidence="1">Uncharacterized protein</fullName>
    </submittedName>
</protein>
<organism evidence="1 2">
    <name type="scientific">Roseateles oligotrophus</name>
    <dbReference type="NCBI Taxonomy" id="1769250"/>
    <lineage>
        <taxon>Bacteria</taxon>
        <taxon>Pseudomonadati</taxon>
        <taxon>Pseudomonadota</taxon>
        <taxon>Betaproteobacteria</taxon>
        <taxon>Burkholderiales</taxon>
        <taxon>Sphaerotilaceae</taxon>
        <taxon>Roseateles</taxon>
    </lineage>
</organism>
<evidence type="ECO:0000313" key="1">
    <source>
        <dbReference type="EMBL" id="MCV2371181.1"/>
    </source>
</evidence>
<gene>
    <name evidence="1" type="ORF">LNV07_24085</name>
</gene>
<accession>A0ABT2YMA5</accession>
<dbReference type="RefSeq" id="WP_263573764.1">
    <property type="nucleotide sequence ID" value="NZ_JAJIRN010000013.1"/>
</dbReference>
<sequence length="52" mass="5704">MGEPVRAMVNAIKTKPNDYSLQHDAAQLRYLPAYSSVLGIVLAATSIFETNH</sequence>
<evidence type="ECO:0000313" key="2">
    <source>
        <dbReference type="Proteomes" id="UP001209701"/>
    </source>
</evidence>
<reference evidence="1 2" key="1">
    <citation type="submission" date="2021-11" db="EMBL/GenBank/DDBJ databases">
        <authorList>
            <person name="Liang Q."/>
            <person name="Mou H."/>
            <person name="Liu Z."/>
        </authorList>
    </citation>
    <scope>NUCLEOTIDE SEQUENCE [LARGE SCALE GENOMIC DNA]</scope>
    <source>
        <strain evidence="1 2">CHU3</strain>
    </source>
</reference>
<name>A0ABT2YMA5_9BURK</name>
<proteinExistence type="predicted"/>
<dbReference type="Proteomes" id="UP001209701">
    <property type="component" value="Unassembled WGS sequence"/>
</dbReference>
<comment type="caution">
    <text evidence="1">The sequence shown here is derived from an EMBL/GenBank/DDBJ whole genome shotgun (WGS) entry which is preliminary data.</text>
</comment>